<feature type="region of interest" description="Disordered" evidence="1">
    <location>
        <begin position="88"/>
        <end position="124"/>
    </location>
</feature>
<dbReference type="EMBL" id="GBRH01216408">
    <property type="protein sequence ID" value="JAD81487.1"/>
    <property type="molecule type" value="Transcribed_RNA"/>
</dbReference>
<dbReference type="PANTHER" id="PTHR12741:SF48">
    <property type="entry name" value="1,3-BETA-GLUCAN SYNTHASE COMPONENT FKS1-RELATED"/>
    <property type="match status" value="1"/>
</dbReference>
<feature type="transmembrane region" description="Helical" evidence="2">
    <location>
        <begin position="32"/>
        <end position="54"/>
    </location>
</feature>
<keyword evidence="2" id="KW-1133">Transmembrane helix</keyword>
<dbReference type="AlphaFoldDB" id="A0A0A9DCL8"/>
<accession>A0A0A9DCL8</accession>
<proteinExistence type="predicted"/>
<evidence type="ECO:0000256" key="2">
    <source>
        <dbReference type="SAM" id="Phobius"/>
    </source>
</evidence>
<protein>
    <submittedName>
        <fullName evidence="3">CALS1</fullName>
    </submittedName>
</protein>
<dbReference type="GO" id="GO:0046527">
    <property type="term" value="F:glucosyltransferase activity"/>
    <property type="evidence" value="ECO:0007669"/>
    <property type="project" value="TreeGrafter"/>
</dbReference>
<dbReference type="GO" id="GO:0005886">
    <property type="term" value="C:plasma membrane"/>
    <property type="evidence" value="ECO:0007669"/>
    <property type="project" value="TreeGrafter"/>
</dbReference>
<feature type="compositionally biased region" description="Basic and acidic residues" evidence="1">
    <location>
        <begin position="88"/>
        <end position="107"/>
    </location>
</feature>
<name>A0A0A9DCL8_ARUDO</name>
<reference evidence="3" key="1">
    <citation type="submission" date="2014-09" db="EMBL/GenBank/DDBJ databases">
        <authorList>
            <person name="Magalhaes I.L.F."/>
            <person name="Oliveira U."/>
            <person name="Santos F.R."/>
            <person name="Vidigal T.H.D.A."/>
            <person name="Brescovit A.D."/>
            <person name="Santos A.J."/>
        </authorList>
    </citation>
    <scope>NUCLEOTIDE SEQUENCE</scope>
    <source>
        <tissue evidence="3">Shoot tissue taken approximately 20 cm above the soil surface</tissue>
    </source>
</reference>
<dbReference type="PANTHER" id="PTHR12741">
    <property type="entry name" value="LYST-INTERACTING PROTEIN LIP5 DOPAMINE RESPONSIVE PROTEIN DRG-1"/>
    <property type="match status" value="1"/>
</dbReference>
<keyword evidence="2" id="KW-0812">Transmembrane</keyword>
<reference evidence="3" key="2">
    <citation type="journal article" date="2015" name="Data Brief">
        <title>Shoot transcriptome of the giant reed, Arundo donax.</title>
        <authorList>
            <person name="Barrero R.A."/>
            <person name="Guerrero F.D."/>
            <person name="Moolhuijzen P."/>
            <person name="Goolsby J.A."/>
            <person name="Tidwell J."/>
            <person name="Bellgard S.E."/>
            <person name="Bellgard M.I."/>
        </authorList>
    </citation>
    <scope>NUCLEOTIDE SEQUENCE</scope>
    <source>
        <tissue evidence="3">Shoot tissue taken approximately 20 cm above the soil surface</tissue>
    </source>
</reference>
<keyword evidence="2" id="KW-0472">Membrane</keyword>
<evidence type="ECO:0000313" key="3">
    <source>
        <dbReference type="EMBL" id="JAD81487.1"/>
    </source>
</evidence>
<sequence>MREQIKSSQWHELFPHGNNNIGAVIVLWAPRLLVYFMDIQIWYTVFSTLIGGVLGTHRRLGEIRTLTLLRSRFNSLPDAINKCLIPSDSRKINGSREDSGDEQEQKKNSLKFFSDMEFNNQKSA</sequence>
<evidence type="ECO:0000256" key="1">
    <source>
        <dbReference type="SAM" id="MobiDB-lite"/>
    </source>
</evidence>
<organism evidence="3">
    <name type="scientific">Arundo donax</name>
    <name type="common">Giant reed</name>
    <name type="synonym">Donax arundinaceus</name>
    <dbReference type="NCBI Taxonomy" id="35708"/>
    <lineage>
        <taxon>Eukaryota</taxon>
        <taxon>Viridiplantae</taxon>
        <taxon>Streptophyta</taxon>
        <taxon>Embryophyta</taxon>
        <taxon>Tracheophyta</taxon>
        <taxon>Spermatophyta</taxon>
        <taxon>Magnoliopsida</taxon>
        <taxon>Liliopsida</taxon>
        <taxon>Poales</taxon>
        <taxon>Poaceae</taxon>
        <taxon>PACMAD clade</taxon>
        <taxon>Arundinoideae</taxon>
        <taxon>Arundineae</taxon>
        <taxon>Arundo</taxon>
    </lineage>
</organism>